<keyword evidence="1" id="KW-0472">Membrane</keyword>
<evidence type="ECO:0000313" key="2">
    <source>
        <dbReference type="EMBL" id="KKC28841.1"/>
    </source>
</evidence>
<feature type="transmembrane region" description="Helical" evidence="1">
    <location>
        <begin position="41"/>
        <end position="63"/>
    </location>
</feature>
<gene>
    <name evidence="2" type="ORF">CDSM653_02227</name>
</gene>
<dbReference type="NCBIfam" id="TIGR02893">
    <property type="entry name" value="spore_yabQ"/>
    <property type="match status" value="1"/>
</dbReference>
<dbReference type="EMBL" id="ABXP02000115">
    <property type="protein sequence ID" value="KKC28841.1"/>
    <property type="molecule type" value="Genomic_DNA"/>
</dbReference>
<feature type="transmembrane region" description="Helical" evidence="1">
    <location>
        <begin position="70"/>
        <end position="90"/>
    </location>
</feature>
<evidence type="ECO:0000313" key="3">
    <source>
        <dbReference type="Proteomes" id="UP000010146"/>
    </source>
</evidence>
<dbReference type="Proteomes" id="UP000010146">
    <property type="component" value="Unassembled WGS sequence"/>
</dbReference>
<comment type="caution">
    <text evidence="2">The sequence shown here is derived from an EMBL/GenBank/DDBJ whole genome shotgun (WGS) entry which is preliminary data.</text>
</comment>
<protein>
    <recommendedName>
        <fullName evidence="4">Spore cortex biosynthesis protein YabQ</fullName>
    </recommendedName>
</protein>
<reference evidence="3" key="3">
    <citation type="submission" date="2015-02" db="EMBL/GenBank/DDBJ databases">
        <title>Genome analysis of three genomes within the thermophilic hydrogenogenic bacterial species Caldanaerobacter subterraneus.</title>
        <authorList>
            <person name="Sant'Anna F.H."/>
            <person name="Lebedinsky A."/>
            <person name="Sokolova T."/>
            <person name="Robb F.T."/>
            <person name="Gonzalez J.M."/>
        </authorList>
    </citation>
    <scope>NUCLEOTIDE SEQUENCE [LARGE SCALE GENOMIC DNA]</scope>
    <source>
        <strain evidence="3">DSM 12653</strain>
    </source>
</reference>
<keyword evidence="1" id="KW-1133">Transmembrane helix</keyword>
<proteinExistence type="predicted"/>
<dbReference type="Pfam" id="PF09578">
    <property type="entry name" value="Spore_YabQ"/>
    <property type="match status" value="1"/>
</dbReference>
<dbReference type="InterPro" id="IPR019074">
    <property type="entry name" value="YabQ"/>
</dbReference>
<reference evidence="2 3" key="1">
    <citation type="submission" date="2008-07" db="EMBL/GenBank/DDBJ databases">
        <authorList>
            <person name="Gonzalez J."/>
            <person name="Sokolova T."/>
            <person name="Ferriera S."/>
            <person name="Johnson J."/>
            <person name="Kravitz S."/>
            <person name="Beeson K."/>
            <person name="Sutton G."/>
            <person name="Rogers Y.-H."/>
            <person name="Friedman R."/>
            <person name="Frazier M."/>
            <person name="Venter J.C."/>
        </authorList>
    </citation>
    <scope>NUCLEOTIDE SEQUENCE [LARGE SCALE GENOMIC DNA]</scope>
    <source>
        <strain evidence="2 3">DSM 12653</strain>
    </source>
</reference>
<reference evidence="2 3" key="2">
    <citation type="journal article" date="2015" name="BMC Genomics">
        <title>Analysis of three genomes within the thermophilic bacterial species Caldanaerobacter subterraneus with a focus on carbon monoxide dehydrogenase evolution and hydrolase diversity.</title>
        <authorList>
            <person name="Sant'Anna F.H."/>
            <person name="Lebedinsky A.V."/>
            <person name="Sokolova T.G."/>
            <person name="Robb F.T."/>
            <person name="Gonzalez J.M."/>
        </authorList>
    </citation>
    <scope>NUCLEOTIDE SEQUENCE [LARGE SCALE GENOMIC DNA]</scope>
    <source>
        <strain evidence="2 3">DSM 12653</strain>
    </source>
</reference>
<sequence>MVITIQSQIYSFLVTVYGGFILGALYDIFKVMRKVFHLKKAFVTAADIIFWLISTVIMLYFLYMSNYIELRFYNFLGFLFGVLLYYFLLSEFVTEILIIVTTGIVNFFKFVAGILLKPFGTAIRFFKKPWDFAKNSIGEELKYFKIFKGKK</sequence>
<feature type="transmembrane region" description="Helical" evidence="1">
    <location>
        <begin position="9"/>
        <end position="29"/>
    </location>
</feature>
<organism evidence="2 3">
    <name type="scientific">Caldanaerobacter subterraneus subsp. pacificus DSM 12653</name>
    <dbReference type="NCBI Taxonomy" id="391606"/>
    <lineage>
        <taxon>Bacteria</taxon>
        <taxon>Bacillati</taxon>
        <taxon>Bacillota</taxon>
        <taxon>Clostridia</taxon>
        <taxon>Thermoanaerobacterales</taxon>
        <taxon>Thermoanaerobacteraceae</taxon>
        <taxon>Caldanaerobacter</taxon>
    </lineage>
</organism>
<keyword evidence="1" id="KW-0812">Transmembrane</keyword>
<feature type="transmembrane region" description="Helical" evidence="1">
    <location>
        <begin position="96"/>
        <end position="116"/>
    </location>
</feature>
<name>A0A0F5PK98_9THEO</name>
<dbReference type="RefSeq" id="WP_043883990.1">
    <property type="nucleotide sequence ID" value="NZ_ABXP02000115.1"/>
</dbReference>
<evidence type="ECO:0008006" key="4">
    <source>
        <dbReference type="Google" id="ProtNLM"/>
    </source>
</evidence>
<evidence type="ECO:0000256" key="1">
    <source>
        <dbReference type="SAM" id="Phobius"/>
    </source>
</evidence>
<dbReference type="AlphaFoldDB" id="A0A0F5PK98"/>
<accession>A0A0F5PK98</accession>